<dbReference type="InterPro" id="IPR027417">
    <property type="entry name" value="P-loop_NTPase"/>
</dbReference>
<protein>
    <recommendedName>
        <fullName evidence="3">Schlafen group 3-like DNA/RNA helicase domain-containing protein</fullName>
    </recommendedName>
</protein>
<reference evidence="1 2" key="1">
    <citation type="journal article" date="2016" name="PLoS ONE">
        <title>The Identification of Novel Diagnostic Marker Genes for the Detection of Beer Spoiling Pediococcus damnosus Strains Using the BlAst Diagnostic Gene findEr.</title>
        <authorList>
            <person name="Behr J."/>
            <person name="Geissler A.J."/>
            <person name="Schmid J."/>
            <person name="Zehe A."/>
            <person name="Vogel R.F."/>
        </authorList>
    </citation>
    <scope>NUCLEOTIDE SEQUENCE [LARGE SCALE GENOMIC DNA]</scope>
    <source>
        <strain evidence="1 2">TMW 2.1533</strain>
    </source>
</reference>
<proteinExistence type="predicted"/>
<gene>
    <name evidence="1" type="ORF">ADU70_0883</name>
</gene>
<dbReference type="Gene3D" id="3.40.50.300">
    <property type="entry name" value="P-loop containing nucleotide triphosphate hydrolases"/>
    <property type="match status" value="1"/>
</dbReference>
<evidence type="ECO:0000313" key="2">
    <source>
        <dbReference type="Proteomes" id="UP000076405"/>
    </source>
</evidence>
<dbReference type="EMBL" id="CP012275">
    <property type="protein sequence ID" value="AMV62377.1"/>
    <property type="molecule type" value="Genomic_DNA"/>
</dbReference>
<dbReference type="Pfam" id="PF13604">
    <property type="entry name" value="AAA_30"/>
    <property type="match status" value="1"/>
</dbReference>
<dbReference type="Proteomes" id="UP000076405">
    <property type="component" value="Chromosome"/>
</dbReference>
<dbReference type="AlphaFoldDB" id="A0AAC9FII5"/>
<evidence type="ECO:0008006" key="3">
    <source>
        <dbReference type="Google" id="ProtNLM"/>
    </source>
</evidence>
<dbReference type="SUPFAM" id="SSF52540">
    <property type="entry name" value="P-loop containing nucleoside triphosphate hydrolases"/>
    <property type="match status" value="1"/>
</dbReference>
<sequence length="493" mass="56579">MLRPVDLKSIGVQGLNDEIFEEYQHYLGIKFRGREINDISSLVSDLPKNLNLSNFYIGYKIPQINKEFDLLRFCKNGDILNIELKSENIGKEKIGKQLIKNKYYLSAIPNYKKIDLFTYVSSDKKIYRLADSGKLIDSDTSQIVEYIEANSRRISNLDELFNPSAYLTSPFNSPQEFLNKAYFLTQQQTNVKKYIVRSLGGTFVVEGKAGTGKTLLAYGIARTEMCEGQKVLIVHCGNLNDGQLILNSKGWNIISIKSFQSKDINTLIARYNLIIIDEVQRVRRNYLSGLLTKVSNYKGKLIFCGDLEQYLQAMEGGKENFELLSNTHSISKNNYCKLSEKIRTNKEVASFILQFFDRKKYRNKNDVYIDNVFLQYFKLINDAILYSNVLAANGWKLITSTTSKYDPEYNDKFMKLKYANSHEVIGQEFDKVAVFVGPDFSYENGRLTGPKTYYSAIKTLFENMTRARKQLCLIIIDNPSVLKNCLEIVSNTD</sequence>
<name>A0AAC9FII5_9LACO</name>
<evidence type="ECO:0000313" key="1">
    <source>
        <dbReference type="EMBL" id="AMV62377.1"/>
    </source>
</evidence>
<accession>A0AAC9FII5</accession>
<organism evidence="1 2">
    <name type="scientific">Pediococcus damnosus</name>
    <dbReference type="NCBI Taxonomy" id="51663"/>
    <lineage>
        <taxon>Bacteria</taxon>
        <taxon>Bacillati</taxon>
        <taxon>Bacillota</taxon>
        <taxon>Bacilli</taxon>
        <taxon>Lactobacillales</taxon>
        <taxon>Lactobacillaceae</taxon>
        <taxon>Pediococcus</taxon>
    </lineage>
</organism>
<dbReference type="RefSeq" id="WP_062904441.1">
    <property type="nucleotide sequence ID" value="NZ_CP012275.1"/>
</dbReference>